<dbReference type="EMBL" id="JAWPEI010000008">
    <property type="protein sequence ID" value="KAK4718000.1"/>
    <property type="molecule type" value="Genomic_DNA"/>
</dbReference>
<gene>
    <name evidence="1" type="ORF">R3W88_016338</name>
</gene>
<keyword evidence="2" id="KW-1185">Reference proteome</keyword>
<dbReference type="Proteomes" id="UP001311915">
    <property type="component" value="Unassembled WGS sequence"/>
</dbReference>
<dbReference type="AlphaFoldDB" id="A0AAV9KX33"/>
<sequence length="100" mass="11335">MNWVVQFGEDSFSKNTSSILNKNPFWFALAFPAFATPSIAFYADPAPALLDLNKIPVGLSPMEIAQLHWETKVTNLSMMIFMNLCMIAEKRIFMILVSFI</sequence>
<accession>A0AAV9KX33</accession>
<evidence type="ECO:0000313" key="2">
    <source>
        <dbReference type="Proteomes" id="UP001311915"/>
    </source>
</evidence>
<reference evidence="1 2" key="1">
    <citation type="submission" date="2023-10" db="EMBL/GenBank/DDBJ databases">
        <title>Genome-Wide Identification Analysis in wild type Solanum Pinnatisectum Reveals Some Genes Defensing Phytophthora Infestans.</title>
        <authorList>
            <person name="Sun C."/>
        </authorList>
    </citation>
    <scope>NUCLEOTIDE SEQUENCE [LARGE SCALE GENOMIC DNA]</scope>
    <source>
        <strain evidence="1">LQN</strain>
        <tissue evidence="1">Leaf</tissue>
    </source>
</reference>
<name>A0AAV9KX33_9SOLN</name>
<evidence type="ECO:0000313" key="1">
    <source>
        <dbReference type="EMBL" id="KAK4718000.1"/>
    </source>
</evidence>
<organism evidence="1 2">
    <name type="scientific">Solanum pinnatisectum</name>
    <name type="common">tansyleaf nightshade</name>
    <dbReference type="NCBI Taxonomy" id="50273"/>
    <lineage>
        <taxon>Eukaryota</taxon>
        <taxon>Viridiplantae</taxon>
        <taxon>Streptophyta</taxon>
        <taxon>Embryophyta</taxon>
        <taxon>Tracheophyta</taxon>
        <taxon>Spermatophyta</taxon>
        <taxon>Magnoliopsida</taxon>
        <taxon>eudicotyledons</taxon>
        <taxon>Gunneridae</taxon>
        <taxon>Pentapetalae</taxon>
        <taxon>asterids</taxon>
        <taxon>lamiids</taxon>
        <taxon>Solanales</taxon>
        <taxon>Solanaceae</taxon>
        <taxon>Solanoideae</taxon>
        <taxon>Solaneae</taxon>
        <taxon>Solanum</taxon>
    </lineage>
</organism>
<protein>
    <submittedName>
        <fullName evidence="1">Uncharacterized protein</fullName>
    </submittedName>
</protein>
<proteinExistence type="predicted"/>
<comment type="caution">
    <text evidence="1">The sequence shown here is derived from an EMBL/GenBank/DDBJ whole genome shotgun (WGS) entry which is preliminary data.</text>
</comment>